<organism evidence="1 2">
    <name type="scientific">Aminobacter ciceronei</name>
    <dbReference type="NCBI Taxonomy" id="150723"/>
    <lineage>
        <taxon>Bacteria</taxon>
        <taxon>Pseudomonadati</taxon>
        <taxon>Pseudomonadota</taxon>
        <taxon>Alphaproteobacteria</taxon>
        <taxon>Hyphomicrobiales</taxon>
        <taxon>Phyllobacteriaceae</taxon>
        <taxon>Aminobacter</taxon>
    </lineage>
</organism>
<reference evidence="1 2" key="1">
    <citation type="submission" date="2020-08" db="EMBL/GenBank/DDBJ databases">
        <title>Genomic Encyclopedia of Type Strains, Phase IV (KMG-IV): sequencing the most valuable type-strain genomes for metagenomic binning, comparative biology and taxonomic classification.</title>
        <authorList>
            <person name="Goeker M."/>
        </authorList>
    </citation>
    <scope>NUCLEOTIDE SEQUENCE [LARGE SCALE GENOMIC DNA]</scope>
    <source>
        <strain evidence="1 2">DSM 17455</strain>
    </source>
</reference>
<keyword evidence="2" id="KW-1185">Reference proteome</keyword>
<dbReference type="Proteomes" id="UP000587524">
    <property type="component" value="Unassembled WGS sequence"/>
</dbReference>
<protein>
    <submittedName>
        <fullName evidence="1">Uncharacterized protein</fullName>
    </submittedName>
</protein>
<comment type="caution">
    <text evidence="1">The sequence shown here is derived from an EMBL/GenBank/DDBJ whole genome shotgun (WGS) entry which is preliminary data.</text>
</comment>
<name>A0ABR6C9Q1_9HYPH</name>
<dbReference type="EMBL" id="JACJHZ010000018">
    <property type="protein sequence ID" value="MBA9021739.1"/>
    <property type="molecule type" value="Genomic_DNA"/>
</dbReference>
<sequence>MTDQRISFRTQILRKQANLPRYVVIQPEHLRDRTKSFPAEILLNDIGPFRRNVHPWGKGYAVFFINLTEQQCRQARLDTNDECQVTITAMPT</sequence>
<accession>A0ABR6C9Q1</accession>
<gene>
    <name evidence="1" type="ORF">HNQ97_003748</name>
</gene>
<proteinExistence type="predicted"/>
<evidence type="ECO:0000313" key="1">
    <source>
        <dbReference type="EMBL" id="MBA9021739.1"/>
    </source>
</evidence>
<dbReference type="RefSeq" id="WP_182585817.1">
    <property type="nucleotide sequence ID" value="NZ_JACJHY010000018.1"/>
</dbReference>
<evidence type="ECO:0000313" key="2">
    <source>
        <dbReference type="Proteomes" id="UP000587524"/>
    </source>
</evidence>